<dbReference type="Proteomes" id="UP000717696">
    <property type="component" value="Unassembled WGS sequence"/>
</dbReference>
<protein>
    <submittedName>
        <fullName evidence="1">Uncharacterized protein</fullName>
    </submittedName>
</protein>
<name>A0A9P9JG06_9HYPO</name>
<comment type="caution">
    <text evidence="1">The sequence shown here is derived from an EMBL/GenBank/DDBJ whole genome shotgun (WGS) entry which is preliminary data.</text>
</comment>
<dbReference type="EMBL" id="JAGMUU010000002">
    <property type="protein sequence ID" value="KAH7160016.1"/>
    <property type="molecule type" value="Genomic_DNA"/>
</dbReference>
<dbReference type="AlphaFoldDB" id="A0A9P9JG06"/>
<gene>
    <name evidence="1" type="ORF">B0J13DRAFT_519444</name>
</gene>
<proteinExistence type="predicted"/>
<sequence>MSTVGAARADTKAATAPVSATVLPCGPYISFAATPRLSSTPRKQAVHYGTVDQWDFLDHQGSAVTWGSAHFGRTPGGHEGSPPAAPGLCSRGWIDACERVYPSVCKCMCKCVCVCVCVRLCEACELVKHPSMSSRFPFARGLVGASCRPVALLRMGLAKQPSRLLKTQNKTVIERNRRRVSRGIWFAILNRAGMVDRPGAALAHSA</sequence>
<evidence type="ECO:0000313" key="1">
    <source>
        <dbReference type="EMBL" id="KAH7160016.1"/>
    </source>
</evidence>
<reference evidence="1" key="1">
    <citation type="journal article" date="2021" name="Nat. Commun.">
        <title>Genetic determinants of endophytism in the Arabidopsis root mycobiome.</title>
        <authorList>
            <person name="Mesny F."/>
            <person name="Miyauchi S."/>
            <person name="Thiergart T."/>
            <person name="Pickel B."/>
            <person name="Atanasova L."/>
            <person name="Karlsson M."/>
            <person name="Huettel B."/>
            <person name="Barry K.W."/>
            <person name="Haridas S."/>
            <person name="Chen C."/>
            <person name="Bauer D."/>
            <person name="Andreopoulos W."/>
            <person name="Pangilinan J."/>
            <person name="LaButti K."/>
            <person name="Riley R."/>
            <person name="Lipzen A."/>
            <person name="Clum A."/>
            <person name="Drula E."/>
            <person name="Henrissat B."/>
            <person name="Kohler A."/>
            <person name="Grigoriev I.V."/>
            <person name="Martin F.M."/>
            <person name="Hacquard S."/>
        </authorList>
    </citation>
    <scope>NUCLEOTIDE SEQUENCE</scope>
    <source>
        <strain evidence="1">MPI-CAGE-AT-0021</strain>
    </source>
</reference>
<evidence type="ECO:0000313" key="2">
    <source>
        <dbReference type="Proteomes" id="UP000717696"/>
    </source>
</evidence>
<organism evidence="1 2">
    <name type="scientific">Dactylonectria estremocensis</name>
    <dbReference type="NCBI Taxonomy" id="1079267"/>
    <lineage>
        <taxon>Eukaryota</taxon>
        <taxon>Fungi</taxon>
        <taxon>Dikarya</taxon>
        <taxon>Ascomycota</taxon>
        <taxon>Pezizomycotina</taxon>
        <taxon>Sordariomycetes</taxon>
        <taxon>Hypocreomycetidae</taxon>
        <taxon>Hypocreales</taxon>
        <taxon>Nectriaceae</taxon>
        <taxon>Dactylonectria</taxon>
    </lineage>
</organism>
<keyword evidence="2" id="KW-1185">Reference proteome</keyword>
<accession>A0A9P9JG06</accession>